<evidence type="ECO:0000256" key="2">
    <source>
        <dbReference type="SAM" id="Phobius"/>
    </source>
</evidence>
<dbReference type="InterPro" id="IPR013099">
    <property type="entry name" value="K_chnl_dom"/>
</dbReference>
<name>A0A964BYE4_9CYAN</name>
<dbReference type="GO" id="GO:0008324">
    <property type="term" value="F:monoatomic cation transmembrane transporter activity"/>
    <property type="evidence" value="ECO:0007669"/>
    <property type="project" value="InterPro"/>
</dbReference>
<evidence type="ECO:0000256" key="1">
    <source>
        <dbReference type="ARBA" id="ARBA00004651"/>
    </source>
</evidence>
<dbReference type="RefSeq" id="WP_229642471.1">
    <property type="nucleotide sequence ID" value="NZ_JADWDC010000080.1"/>
</dbReference>
<dbReference type="Proteomes" id="UP000729733">
    <property type="component" value="Unassembled WGS sequence"/>
</dbReference>
<keyword evidence="2" id="KW-1133">Transmembrane helix</keyword>
<dbReference type="InterPro" id="IPR006037">
    <property type="entry name" value="RCK_C"/>
</dbReference>
<protein>
    <submittedName>
        <fullName evidence="5">NAD-binding protein</fullName>
    </submittedName>
</protein>
<dbReference type="Pfam" id="PF02254">
    <property type="entry name" value="TrkA_N"/>
    <property type="match status" value="1"/>
</dbReference>
<comment type="subcellular location">
    <subcellularLocation>
        <location evidence="1">Cell membrane</location>
        <topology evidence="1">Multi-pass membrane protein</topology>
    </subcellularLocation>
</comment>
<feature type="transmembrane region" description="Helical" evidence="2">
    <location>
        <begin position="33"/>
        <end position="50"/>
    </location>
</feature>
<keyword evidence="2" id="KW-0812">Transmembrane</keyword>
<feature type="transmembrane region" description="Helical" evidence="2">
    <location>
        <begin position="5"/>
        <end position="27"/>
    </location>
</feature>
<dbReference type="PROSITE" id="PS51202">
    <property type="entry name" value="RCK_C"/>
    <property type="match status" value="1"/>
</dbReference>
<feature type="domain" description="RCK C-terminal" evidence="4">
    <location>
        <begin position="254"/>
        <end position="340"/>
    </location>
</feature>
<dbReference type="Gene3D" id="3.40.50.720">
    <property type="entry name" value="NAD(P)-binding Rossmann-like Domain"/>
    <property type="match status" value="1"/>
</dbReference>
<evidence type="ECO:0000259" key="3">
    <source>
        <dbReference type="PROSITE" id="PS51201"/>
    </source>
</evidence>
<dbReference type="GO" id="GO:0005886">
    <property type="term" value="C:plasma membrane"/>
    <property type="evidence" value="ECO:0007669"/>
    <property type="project" value="UniProtKB-SubCell"/>
</dbReference>
<dbReference type="InterPro" id="IPR036291">
    <property type="entry name" value="NAD(P)-bd_dom_sf"/>
</dbReference>
<dbReference type="SUPFAM" id="SSF116726">
    <property type="entry name" value="TrkA C-terminal domain-like"/>
    <property type="match status" value="1"/>
</dbReference>
<dbReference type="InterPro" id="IPR003148">
    <property type="entry name" value="RCK_N"/>
</dbReference>
<keyword evidence="2" id="KW-0472">Membrane</keyword>
<dbReference type="PANTHER" id="PTHR43833:SF9">
    <property type="entry name" value="POTASSIUM CHANNEL PROTEIN YUGO-RELATED"/>
    <property type="match status" value="1"/>
</dbReference>
<feature type="transmembrane region" description="Helical" evidence="2">
    <location>
        <begin position="62"/>
        <end position="83"/>
    </location>
</feature>
<feature type="domain" description="RCK N-terminal" evidence="3">
    <location>
        <begin position="108"/>
        <end position="225"/>
    </location>
</feature>
<evidence type="ECO:0000313" key="6">
    <source>
        <dbReference type="Proteomes" id="UP000729733"/>
    </source>
</evidence>
<dbReference type="PANTHER" id="PTHR43833">
    <property type="entry name" value="POTASSIUM CHANNEL PROTEIN 2-RELATED-RELATED"/>
    <property type="match status" value="1"/>
</dbReference>
<dbReference type="EMBL" id="JADWDC010000080">
    <property type="protein sequence ID" value="MCC0179371.1"/>
    <property type="molecule type" value="Genomic_DNA"/>
</dbReference>
<sequence>MHNSFIKVAIGTAFFILTIIIAVVGYIFFGWTLLESVYMVVITIFGVGYGEVKPLDSAPEKIFTIFVILAGTSSALYIVGGFVQMVAEGEITRAFDAQRKQNTIANLSNHVIICGFGRIAQVMAKQLAQASRTFLIIDSDQKRIALAEDLGFLVKEGDATNEDVLQAVGIDRAQILATVLPDDAINVFITLTARELNPTLSIIARGELPSTEKKLRLAGANHVVLPATVSGVQMANLVTRPTSTDFLQQKDRQNSLNDLLAQIEVQIDEFTLGANSSLVGRTIRELKIRGKGAFIVVALRRENGELISHPHSALVLNCQDTLIVIGHQEELPKFARYYQLNHSLHQKIRQERILN</sequence>
<dbReference type="Pfam" id="PF02080">
    <property type="entry name" value="TrkA_C"/>
    <property type="match status" value="1"/>
</dbReference>
<dbReference type="AlphaFoldDB" id="A0A964BYE4"/>
<evidence type="ECO:0000313" key="5">
    <source>
        <dbReference type="EMBL" id="MCC0179371.1"/>
    </source>
</evidence>
<accession>A0A964BYE4</accession>
<dbReference type="Gene3D" id="3.30.70.1450">
    <property type="entry name" value="Regulator of K+ conductance, C-terminal domain"/>
    <property type="match status" value="1"/>
</dbReference>
<evidence type="ECO:0000259" key="4">
    <source>
        <dbReference type="PROSITE" id="PS51202"/>
    </source>
</evidence>
<dbReference type="InterPro" id="IPR036721">
    <property type="entry name" value="RCK_C_sf"/>
</dbReference>
<keyword evidence="6" id="KW-1185">Reference proteome</keyword>
<dbReference type="Gene3D" id="1.10.287.70">
    <property type="match status" value="1"/>
</dbReference>
<dbReference type="SUPFAM" id="SSF51735">
    <property type="entry name" value="NAD(P)-binding Rossmann-fold domains"/>
    <property type="match status" value="1"/>
</dbReference>
<dbReference type="Pfam" id="PF07885">
    <property type="entry name" value="Ion_trans_2"/>
    <property type="match status" value="1"/>
</dbReference>
<dbReference type="InterPro" id="IPR050721">
    <property type="entry name" value="Trk_Ktr_HKT_K-transport"/>
</dbReference>
<organism evidence="5 6">
    <name type="scientific">Waterburya agarophytonicola KI4</name>
    <dbReference type="NCBI Taxonomy" id="2874699"/>
    <lineage>
        <taxon>Bacteria</taxon>
        <taxon>Bacillati</taxon>
        <taxon>Cyanobacteriota</taxon>
        <taxon>Cyanophyceae</taxon>
        <taxon>Pleurocapsales</taxon>
        <taxon>Hyellaceae</taxon>
        <taxon>Waterburya</taxon>
        <taxon>Waterburya agarophytonicola</taxon>
    </lineage>
</organism>
<dbReference type="GO" id="GO:0006813">
    <property type="term" value="P:potassium ion transport"/>
    <property type="evidence" value="ECO:0007669"/>
    <property type="project" value="InterPro"/>
</dbReference>
<dbReference type="PROSITE" id="PS51201">
    <property type="entry name" value="RCK_N"/>
    <property type="match status" value="1"/>
</dbReference>
<reference evidence="5" key="1">
    <citation type="journal article" date="2021" name="Antonie Van Leeuwenhoek">
        <title>Draft genome and description of Waterburya agarophytonicola gen. nov. sp. nov. (Pleurocapsales, Cyanobacteria): a seaweed symbiont.</title>
        <authorList>
            <person name="Bonthond G."/>
            <person name="Shalygin S."/>
            <person name="Bayer T."/>
            <person name="Weinberger F."/>
        </authorList>
    </citation>
    <scope>NUCLEOTIDE SEQUENCE</scope>
    <source>
        <strain evidence="5">KI4</strain>
    </source>
</reference>
<proteinExistence type="predicted"/>
<comment type="caution">
    <text evidence="5">The sequence shown here is derived from an EMBL/GenBank/DDBJ whole genome shotgun (WGS) entry which is preliminary data.</text>
</comment>
<gene>
    <name evidence="5" type="ORF">I4641_20635</name>
</gene>
<dbReference type="SUPFAM" id="SSF81324">
    <property type="entry name" value="Voltage-gated potassium channels"/>
    <property type="match status" value="1"/>
</dbReference>